<evidence type="ECO:0000259" key="1">
    <source>
        <dbReference type="Pfam" id="PF13472"/>
    </source>
</evidence>
<evidence type="ECO:0000313" key="4">
    <source>
        <dbReference type="Proteomes" id="UP000563524"/>
    </source>
</evidence>
<dbReference type="Pfam" id="PF17996">
    <property type="entry name" value="CE2_N"/>
    <property type="match status" value="1"/>
</dbReference>
<dbReference type="RefSeq" id="WP_183818153.1">
    <property type="nucleotide sequence ID" value="NZ_JACHOB010000004.1"/>
</dbReference>
<gene>
    <name evidence="3" type="ORF">GGQ59_002030</name>
</gene>
<dbReference type="InterPro" id="IPR037461">
    <property type="entry name" value="CtCE2-like_dom"/>
</dbReference>
<dbReference type="InterPro" id="IPR052762">
    <property type="entry name" value="PCW_deacetylase/CE"/>
</dbReference>
<dbReference type="GO" id="GO:0052689">
    <property type="term" value="F:carboxylic ester hydrolase activity"/>
    <property type="evidence" value="ECO:0007669"/>
    <property type="project" value="InterPro"/>
</dbReference>
<feature type="domain" description="Carbohydrate esterase 2 N-terminal" evidence="2">
    <location>
        <begin position="31"/>
        <end position="132"/>
    </location>
</feature>
<dbReference type="InterPro" id="IPR013830">
    <property type="entry name" value="SGNH_hydro"/>
</dbReference>
<dbReference type="AlphaFoldDB" id="A0A840I5D9"/>
<dbReference type="InterPro" id="IPR040794">
    <property type="entry name" value="CE2_N"/>
</dbReference>
<accession>A0A840I5D9</accession>
<dbReference type="PANTHER" id="PTHR37834:SF2">
    <property type="entry name" value="ESTERASE, SGNH HYDROLASE-TYPE"/>
    <property type="match status" value="1"/>
</dbReference>
<proteinExistence type="predicted"/>
<evidence type="ECO:0000313" key="3">
    <source>
        <dbReference type="EMBL" id="MBB4659493.1"/>
    </source>
</evidence>
<dbReference type="CDD" id="cd01831">
    <property type="entry name" value="Endoglucanase_E_like"/>
    <property type="match status" value="1"/>
</dbReference>
<dbReference type="Gene3D" id="3.40.50.1110">
    <property type="entry name" value="SGNH hydrolase"/>
    <property type="match status" value="1"/>
</dbReference>
<dbReference type="Pfam" id="PF13472">
    <property type="entry name" value="Lipase_GDSL_2"/>
    <property type="match status" value="1"/>
</dbReference>
<dbReference type="SUPFAM" id="SSF52266">
    <property type="entry name" value="SGNH hydrolase"/>
    <property type="match status" value="1"/>
</dbReference>
<comment type="caution">
    <text evidence="3">The sequence shown here is derived from an EMBL/GenBank/DDBJ whole genome shotgun (WGS) entry which is preliminary data.</text>
</comment>
<evidence type="ECO:0000259" key="2">
    <source>
        <dbReference type="Pfam" id="PF17996"/>
    </source>
</evidence>
<keyword evidence="4" id="KW-1185">Reference proteome</keyword>
<dbReference type="PANTHER" id="PTHR37834">
    <property type="entry name" value="GDSL-LIKE LIPASE/ACYLHYDROLASE DOMAIN PROTEIN (AFU_ORTHOLOGUE AFUA_2G00620)"/>
    <property type="match status" value="1"/>
</dbReference>
<protein>
    <submittedName>
        <fullName evidence="3">Lysophospholipase L1-like esterase</fullName>
    </submittedName>
</protein>
<feature type="domain" description="SGNH hydrolase-type esterase" evidence="1">
    <location>
        <begin position="141"/>
        <end position="306"/>
    </location>
</feature>
<dbReference type="Gene3D" id="2.60.120.260">
    <property type="entry name" value="Galactose-binding domain-like"/>
    <property type="match status" value="1"/>
</dbReference>
<dbReference type="Proteomes" id="UP000563524">
    <property type="component" value="Unassembled WGS sequence"/>
</dbReference>
<dbReference type="InterPro" id="IPR036514">
    <property type="entry name" value="SGNH_hydro_sf"/>
</dbReference>
<name>A0A840I5D9_9PROT</name>
<sequence length="349" mass="37095">MPLFSSLLATGLLAMVQPGTPTLPEALTPLGRTVGGHDSPLQVGWPASGFAFETRARRVVMTVQDSGANMFDVMVDGTWSEVALRPGVHDYTLFEASEPRDVRIEVRRKTESFEGGLTTILGVESDGEVRPAALPDRRILFVGDSITAGYGTLGADASCGYSKETSAPQLAFSGRTAKALEADYHLVAISGRGAVFNYGDDPRPNMPAHLTLALPDTPVYWDPKRWTPQVVVVNLGTNDHSTWDPEASFVGNYTGLLVDLRAQYPDAKIVTVTGPFASEDAVERIVAGVAEARARAEALGVKTATVHLSLADEGRVYGCDGHPGTDSTRVMADGLVPVIEAETGWSAGP</sequence>
<reference evidence="3 4" key="1">
    <citation type="submission" date="2020-08" db="EMBL/GenBank/DDBJ databases">
        <title>Genomic Encyclopedia of Type Strains, Phase IV (KMG-IV): sequencing the most valuable type-strain genomes for metagenomic binning, comparative biology and taxonomic classification.</title>
        <authorList>
            <person name="Goeker M."/>
        </authorList>
    </citation>
    <scope>NUCLEOTIDE SEQUENCE [LARGE SCALE GENOMIC DNA]</scope>
    <source>
        <strain evidence="3 4">DSM 102850</strain>
    </source>
</reference>
<organism evidence="3 4">
    <name type="scientific">Parvularcula dongshanensis</name>
    <dbReference type="NCBI Taxonomy" id="1173995"/>
    <lineage>
        <taxon>Bacteria</taxon>
        <taxon>Pseudomonadati</taxon>
        <taxon>Pseudomonadota</taxon>
        <taxon>Alphaproteobacteria</taxon>
        <taxon>Parvularculales</taxon>
        <taxon>Parvularculaceae</taxon>
        <taxon>Parvularcula</taxon>
    </lineage>
</organism>
<dbReference type="EMBL" id="JACHOB010000004">
    <property type="protein sequence ID" value="MBB4659493.1"/>
    <property type="molecule type" value="Genomic_DNA"/>
</dbReference>